<dbReference type="Gene3D" id="2.40.170.20">
    <property type="entry name" value="TonB-dependent receptor, beta-barrel domain"/>
    <property type="match status" value="1"/>
</dbReference>
<dbReference type="InterPro" id="IPR000531">
    <property type="entry name" value="Beta-barrel_TonB"/>
</dbReference>
<evidence type="ECO:0000256" key="12">
    <source>
        <dbReference type="ARBA" id="ARBA00023170"/>
    </source>
</evidence>
<keyword evidence="19" id="KW-1185">Reference proteome</keyword>
<dbReference type="SUPFAM" id="SSF56935">
    <property type="entry name" value="Porins"/>
    <property type="match status" value="1"/>
</dbReference>
<dbReference type="Gene3D" id="2.60.40.1120">
    <property type="entry name" value="Carboxypeptidase-like, regulatory domain"/>
    <property type="match status" value="1"/>
</dbReference>
<evidence type="ECO:0000256" key="8">
    <source>
        <dbReference type="ARBA" id="ARBA00023004"/>
    </source>
</evidence>
<keyword evidence="3 14" id="KW-0813">Transport</keyword>
<comment type="similarity">
    <text evidence="2 14 15">Belongs to the TonB-dependent receptor family.</text>
</comment>
<gene>
    <name evidence="18" type="ORF">CLV98_10336</name>
</gene>
<evidence type="ECO:0000256" key="3">
    <source>
        <dbReference type="ARBA" id="ARBA00022448"/>
    </source>
</evidence>
<dbReference type="OrthoDB" id="9758472at2"/>
<dbReference type="PROSITE" id="PS52016">
    <property type="entry name" value="TONB_DEPENDENT_REC_3"/>
    <property type="match status" value="1"/>
</dbReference>
<organism evidence="18 19">
    <name type="scientific">Dyadobacter jejuensis</name>
    <dbReference type="NCBI Taxonomy" id="1082580"/>
    <lineage>
        <taxon>Bacteria</taxon>
        <taxon>Pseudomonadati</taxon>
        <taxon>Bacteroidota</taxon>
        <taxon>Cytophagia</taxon>
        <taxon>Cytophagales</taxon>
        <taxon>Spirosomataceae</taxon>
        <taxon>Dyadobacter</taxon>
    </lineage>
</organism>
<evidence type="ECO:0000256" key="14">
    <source>
        <dbReference type="PROSITE-ProRule" id="PRU01360"/>
    </source>
</evidence>
<dbReference type="Pfam" id="PF13715">
    <property type="entry name" value="CarbopepD_reg_2"/>
    <property type="match status" value="1"/>
</dbReference>
<protein>
    <submittedName>
        <fullName evidence="18">Iron complex outermembrane receptor protein</fullName>
    </submittedName>
</protein>
<keyword evidence="13 14" id="KW-0998">Cell outer membrane</keyword>
<dbReference type="GO" id="GO:0038023">
    <property type="term" value="F:signaling receptor activity"/>
    <property type="evidence" value="ECO:0007669"/>
    <property type="project" value="InterPro"/>
</dbReference>
<evidence type="ECO:0000313" key="19">
    <source>
        <dbReference type="Proteomes" id="UP000245880"/>
    </source>
</evidence>
<dbReference type="Pfam" id="PF07715">
    <property type="entry name" value="Plug"/>
    <property type="match status" value="1"/>
</dbReference>
<dbReference type="RefSeq" id="WP_109673615.1">
    <property type="nucleotide sequence ID" value="NZ_QGDT01000003.1"/>
</dbReference>
<evidence type="ECO:0000256" key="11">
    <source>
        <dbReference type="ARBA" id="ARBA00023136"/>
    </source>
</evidence>
<dbReference type="PANTHER" id="PTHR32552:SF68">
    <property type="entry name" value="FERRICHROME OUTER MEMBRANE TRANSPORTER_PHAGE RECEPTOR"/>
    <property type="match status" value="1"/>
</dbReference>
<keyword evidence="5" id="KW-0410">Iron transport</keyword>
<evidence type="ECO:0000256" key="6">
    <source>
        <dbReference type="ARBA" id="ARBA00022692"/>
    </source>
</evidence>
<dbReference type="GO" id="GO:0015344">
    <property type="term" value="F:siderophore uptake transmembrane transporter activity"/>
    <property type="evidence" value="ECO:0007669"/>
    <property type="project" value="TreeGrafter"/>
</dbReference>
<dbReference type="CDD" id="cd01347">
    <property type="entry name" value="ligand_gated_channel"/>
    <property type="match status" value="1"/>
</dbReference>
<evidence type="ECO:0000256" key="7">
    <source>
        <dbReference type="ARBA" id="ARBA00022729"/>
    </source>
</evidence>
<proteinExistence type="inferred from homology"/>
<dbReference type="InterPro" id="IPR037066">
    <property type="entry name" value="Plug_dom_sf"/>
</dbReference>
<evidence type="ECO:0000256" key="10">
    <source>
        <dbReference type="ARBA" id="ARBA00023077"/>
    </source>
</evidence>
<evidence type="ECO:0000256" key="13">
    <source>
        <dbReference type="ARBA" id="ARBA00023237"/>
    </source>
</evidence>
<keyword evidence="7" id="KW-0732">Signal</keyword>
<evidence type="ECO:0000313" key="18">
    <source>
        <dbReference type="EMBL" id="PWJ58671.1"/>
    </source>
</evidence>
<evidence type="ECO:0000256" key="2">
    <source>
        <dbReference type="ARBA" id="ARBA00009810"/>
    </source>
</evidence>
<feature type="domain" description="TonB-dependent receptor-like beta-barrel" evidence="16">
    <location>
        <begin position="331"/>
        <end position="818"/>
    </location>
</feature>
<keyword evidence="4 14" id="KW-1134">Transmembrane beta strand</keyword>
<keyword evidence="6 14" id="KW-0812">Transmembrane</keyword>
<sequence length="849" mass="93972">MHILNLPRINQIAVGILILLALLNTQAWAQQNGSILGKVASENGEPLVQVHISIANTGQGTTTDASGRFHLSGLPSGAVTLRFSLLGFQTKEETIELGSNENRRIKVILKDQTNELQTVEVFGDRNKQPDKLEAITRLPLKPSDQIQSISVISDRLIEKQGALSVIEGVRNIPGVYTYSTYGGVKESISARGFRGIPTLKNGVRVMTDFRGMGYPTDMQGVESIQVMKGSASVTQGLGQASGQATDLGAPGGIVNVVTKTPKFETEGAVSVRGGSFNLFRPTFDFQGLLNESKTIAFRINGAYQTGGKFRKGMQKESFYINPSLAFRPNEQTTITLEMDYYNVNESIDAGTVNMAVDPNPNFDPTLPVSSSNLQYLTNRRNEIYDIPDDRMLGFKSDLSITKHSTFTARFKRYLDPAQKLYVRGAVYRSNFDADAIRTSLTPVASSPGVNDQQLHLYTRSISHSLPRIDKNTVVQFDLVGESLQTGILKHTFMVGVDYKITDLTQASYNTISIPGVIDIFDPESISNTLPYGTANFTSTGETISKTTNMGLTAQDVITLADRVKLFAGLRYSTNQSNDPLSSAFTRTNFWNPIVGMMVSVKKGLNVFASYTNSTRPENVSQIDANGNTFGNGFVNQLEAGIKSDWLNNRLRFNLTLYRIEQSNIIEQLYDINNAPITIEGRNVYRANGDDRRQGVEIELTGRILENLETILGYSYIDASYRNTEVNVEGSAPNNTPHHTFNGWVNYTVREGKLAHLNFGAGVYYLGSRPYNDWTQAGYTTHGVDTSNKPWLNKAYTLVNAQIGYQINKNWGVRCLANNIFNKVGYDAYRTSFIDKIQPRNVSGVLTYRF</sequence>
<dbReference type="GO" id="GO:0009279">
    <property type="term" value="C:cell outer membrane"/>
    <property type="evidence" value="ECO:0007669"/>
    <property type="project" value="UniProtKB-SubCell"/>
</dbReference>
<dbReference type="PANTHER" id="PTHR32552">
    <property type="entry name" value="FERRICHROME IRON RECEPTOR-RELATED"/>
    <property type="match status" value="1"/>
</dbReference>
<evidence type="ECO:0000256" key="15">
    <source>
        <dbReference type="RuleBase" id="RU003357"/>
    </source>
</evidence>
<dbReference type="GO" id="GO:0015891">
    <property type="term" value="P:siderophore transport"/>
    <property type="evidence" value="ECO:0007669"/>
    <property type="project" value="InterPro"/>
</dbReference>
<evidence type="ECO:0000256" key="9">
    <source>
        <dbReference type="ARBA" id="ARBA00023065"/>
    </source>
</evidence>
<keyword evidence="9" id="KW-0406">Ion transport</keyword>
<keyword evidence="10 15" id="KW-0798">TonB box</keyword>
<dbReference type="AlphaFoldDB" id="A0A316AM76"/>
<comment type="subcellular location">
    <subcellularLocation>
        <location evidence="1 14">Cell outer membrane</location>
        <topology evidence="1 14">Multi-pass membrane protein</topology>
    </subcellularLocation>
</comment>
<dbReference type="Pfam" id="PF00593">
    <property type="entry name" value="TonB_dep_Rec_b-barrel"/>
    <property type="match status" value="1"/>
</dbReference>
<keyword evidence="11 14" id="KW-0472">Membrane</keyword>
<dbReference type="Gene3D" id="2.170.130.10">
    <property type="entry name" value="TonB-dependent receptor, plug domain"/>
    <property type="match status" value="1"/>
</dbReference>
<comment type="caution">
    <text evidence="18">The sequence shown here is derived from an EMBL/GenBank/DDBJ whole genome shotgun (WGS) entry which is preliminary data.</text>
</comment>
<evidence type="ECO:0000256" key="5">
    <source>
        <dbReference type="ARBA" id="ARBA00022496"/>
    </source>
</evidence>
<dbReference type="InterPro" id="IPR039426">
    <property type="entry name" value="TonB-dep_rcpt-like"/>
</dbReference>
<accession>A0A316AM76</accession>
<feature type="domain" description="TonB-dependent receptor plug" evidence="17">
    <location>
        <begin position="143"/>
        <end position="242"/>
    </location>
</feature>
<evidence type="ECO:0000259" key="17">
    <source>
        <dbReference type="Pfam" id="PF07715"/>
    </source>
</evidence>
<evidence type="ECO:0000259" key="16">
    <source>
        <dbReference type="Pfam" id="PF00593"/>
    </source>
</evidence>
<keyword evidence="8" id="KW-0408">Iron</keyword>
<dbReference type="InterPro" id="IPR008969">
    <property type="entry name" value="CarboxyPept-like_regulatory"/>
</dbReference>
<dbReference type="InterPro" id="IPR010105">
    <property type="entry name" value="TonB_sidphr_rcpt"/>
</dbReference>
<evidence type="ECO:0000256" key="1">
    <source>
        <dbReference type="ARBA" id="ARBA00004571"/>
    </source>
</evidence>
<dbReference type="Proteomes" id="UP000245880">
    <property type="component" value="Unassembled WGS sequence"/>
</dbReference>
<keyword evidence="12 18" id="KW-0675">Receptor</keyword>
<dbReference type="InterPro" id="IPR012910">
    <property type="entry name" value="Plug_dom"/>
</dbReference>
<dbReference type="SUPFAM" id="SSF49464">
    <property type="entry name" value="Carboxypeptidase regulatory domain-like"/>
    <property type="match status" value="1"/>
</dbReference>
<dbReference type="NCBIfam" id="TIGR01783">
    <property type="entry name" value="TonB-siderophor"/>
    <property type="match status" value="1"/>
</dbReference>
<name>A0A316AM76_9BACT</name>
<dbReference type="InterPro" id="IPR036942">
    <property type="entry name" value="Beta-barrel_TonB_sf"/>
</dbReference>
<reference evidence="18 19" key="1">
    <citation type="submission" date="2018-03" db="EMBL/GenBank/DDBJ databases">
        <title>Genomic Encyclopedia of Archaeal and Bacterial Type Strains, Phase II (KMG-II): from individual species to whole genera.</title>
        <authorList>
            <person name="Goeker M."/>
        </authorList>
    </citation>
    <scope>NUCLEOTIDE SEQUENCE [LARGE SCALE GENOMIC DNA]</scope>
    <source>
        <strain evidence="18 19">DSM 100346</strain>
    </source>
</reference>
<dbReference type="EMBL" id="QGDT01000003">
    <property type="protein sequence ID" value="PWJ58671.1"/>
    <property type="molecule type" value="Genomic_DNA"/>
</dbReference>
<evidence type="ECO:0000256" key="4">
    <source>
        <dbReference type="ARBA" id="ARBA00022452"/>
    </source>
</evidence>